<protein>
    <submittedName>
        <fullName evidence="2">Uncharacterized protein</fullName>
    </submittedName>
</protein>
<gene>
    <name evidence="2" type="ORF">Q8852_01560</name>
</gene>
<proteinExistence type="predicted"/>
<evidence type="ECO:0000313" key="3">
    <source>
        <dbReference type="Proteomes" id="UP001237011"/>
    </source>
</evidence>
<dbReference type="EMBL" id="CP132191">
    <property type="protein sequence ID" value="WLP85814.1"/>
    <property type="molecule type" value="Genomic_DNA"/>
</dbReference>
<organism evidence="2 3">
    <name type="scientific">Mycoplasma seminis</name>
    <dbReference type="NCBI Taxonomy" id="512749"/>
    <lineage>
        <taxon>Bacteria</taxon>
        <taxon>Bacillati</taxon>
        <taxon>Mycoplasmatota</taxon>
        <taxon>Mollicutes</taxon>
        <taxon>Mycoplasmataceae</taxon>
        <taxon>Mycoplasma</taxon>
    </lineage>
</organism>
<dbReference type="RefSeq" id="WP_305938237.1">
    <property type="nucleotide sequence ID" value="NZ_CP132191.1"/>
</dbReference>
<reference evidence="2" key="1">
    <citation type="submission" date="2023-08" db="EMBL/GenBank/DDBJ databases">
        <title>Complete genome sequence of Mycoplasma seminis 2200.</title>
        <authorList>
            <person name="Spergser J."/>
        </authorList>
    </citation>
    <scope>NUCLEOTIDE SEQUENCE [LARGE SCALE GENOMIC DNA]</scope>
    <source>
        <strain evidence="2">2200</strain>
    </source>
</reference>
<evidence type="ECO:0000313" key="2">
    <source>
        <dbReference type="EMBL" id="WLP85814.1"/>
    </source>
</evidence>
<evidence type="ECO:0000256" key="1">
    <source>
        <dbReference type="SAM" id="SignalP"/>
    </source>
</evidence>
<sequence length="552" mass="63546">MTKIRKTMYILATPLSVLPIAATVQCMPENSSGVSNLDKINQMKEISVYVKSFANEAKTFIDNYASMQHNLIQEILEQSKVQLSIQQAIADFENQQPNKFKKYFVAFSNDDYLEKNVFIDIYNEFLQIPVNAPKDSYIQAQSMGKLLTWLESGMNAMLVCLNQYFGIESNYSFNIENEFKTTRALYQSYYLMSLYNHMIQNLNLIKNDNSNKKISDFISELQDRIISLQSSVKVEQNIINLAQNHTSMIQQEFFKARFYLNTYQSKFGHEVLNYIALNLDSSTHKSNGNFVNSTTSLNNQTKIAFPNTNPLEIDYLYLDPNTINNPEAQDKRLIKEIDKLKLQGYELVSKSLYDDFKYDKKYSFQSNLTNNVAFDLALISKQNNKFSTTKAPEQLHYATLASQSKELNKANYLVRMQVNAGQLKSLGVDLVKIIPNQIANDFGVLFTNPKKLVADLKVQNDQININLGYNYSLNNKNYVIPSGWDTLLYPDKNLNVAFYFPKQVALGIFNIYISINQETYNYLSNLIDKYQNQNENLSPKAKVFPKIQIKLV</sequence>
<feature type="chain" id="PRO_5046762768" evidence="1">
    <location>
        <begin position="22"/>
        <end position="552"/>
    </location>
</feature>
<name>A0ABY9HC85_9MOLU</name>
<keyword evidence="3" id="KW-1185">Reference proteome</keyword>
<accession>A0ABY9HC85</accession>
<feature type="signal peptide" evidence="1">
    <location>
        <begin position="1"/>
        <end position="21"/>
    </location>
</feature>
<keyword evidence="1" id="KW-0732">Signal</keyword>
<dbReference type="Proteomes" id="UP001237011">
    <property type="component" value="Chromosome"/>
</dbReference>